<sequence>MRFVHFLSLVLSFTCTATALLRGSDLETVESRVARARLARYIPESISDKASRGPTRRATLAAQAHVKNFAISDIYTTDFFSSQTAWNRTITFFFADNNSNTSTICTKSWTQSNTTNNYPTSYVLCDFTANNSDVFYFKFDTMASLGNFTLELAHEFSDPVNYPPPYDIVEYFSAPTKFTLPCDAKTTTSGVFTNCVSAGPITVIVSGVAN</sequence>
<proteinExistence type="predicted"/>
<dbReference type="Proteomes" id="UP000256645">
    <property type="component" value="Unassembled WGS sequence"/>
</dbReference>
<reference evidence="2 3" key="1">
    <citation type="journal article" date="2018" name="IMA Fungus">
        <title>IMA Genome-F 9: Draft genome sequence of Annulohypoxylon stygium, Aspergillus mulundensis, Berkeleyomyces basicola (syn. Thielaviopsis basicola), Ceratocystis smalleyi, two Cercospora beticola strains, Coleophoma cylindrospora, Fusarium fracticaudum, Phialophora cf. hyalina, and Morchella septimelata.</title>
        <authorList>
            <person name="Wingfield B.D."/>
            <person name="Bills G.F."/>
            <person name="Dong Y."/>
            <person name="Huang W."/>
            <person name="Nel W.J."/>
            <person name="Swalarsk-Parry B.S."/>
            <person name="Vaghefi N."/>
            <person name="Wilken P.M."/>
            <person name="An Z."/>
            <person name="de Beer Z.W."/>
            <person name="De Vos L."/>
            <person name="Chen L."/>
            <person name="Duong T.A."/>
            <person name="Gao Y."/>
            <person name="Hammerbacher A."/>
            <person name="Kikkert J.R."/>
            <person name="Li Y."/>
            <person name="Li H."/>
            <person name="Li K."/>
            <person name="Li Q."/>
            <person name="Liu X."/>
            <person name="Ma X."/>
            <person name="Naidoo K."/>
            <person name="Pethybridge S.J."/>
            <person name="Sun J."/>
            <person name="Steenkamp E.T."/>
            <person name="van der Nest M.A."/>
            <person name="van Wyk S."/>
            <person name="Wingfield M.J."/>
            <person name="Xiong C."/>
            <person name="Yue Q."/>
            <person name="Zhang X."/>
        </authorList>
    </citation>
    <scope>NUCLEOTIDE SEQUENCE [LARGE SCALE GENOMIC DNA]</scope>
    <source>
        <strain evidence="2 3">BP6252</strain>
    </source>
</reference>
<dbReference type="AlphaFoldDB" id="A0A3D8SFK2"/>
<dbReference type="EMBL" id="PDLM01000002">
    <property type="protein sequence ID" value="RDW84538.1"/>
    <property type="molecule type" value="Genomic_DNA"/>
</dbReference>
<feature type="chain" id="PRO_5017824333" description="AA1-like domain-containing protein" evidence="1">
    <location>
        <begin position="20"/>
        <end position="210"/>
    </location>
</feature>
<accession>A0A3D8SFK2</accession>
<keyword evidence="3" id="KW-1185">Reference proteome</keyword>
<dbReference type="OrthoDB" id="5395704at2759"/>
<evidence type="ECO:0000313" key="2">
    <source>
        <dbReference type="EMBL" id="RDW84538.1"/>
    </source>
</evidence>
<keyword evidence="1" id="KW-0732">Signal</keyword>
<name>A0A3D8SFK2_9HELO</name>
<evidence type="ECO:0000256" key="1">
    <source>
        <dbReference type="SAM" id="SignalP"/>
    </source>
</evidence>
<organism evidence="2 3">
    <name type="scientific">Coleophoma cylindrospora</name>
    <dbReference type="NCBI Taxonomy" id="1849047"/>
    <lineage>
        <taxon>Eukaryota</taxon>
        <taxon>Fungi</taxon>
        <taxon>Dikarya</taxon>
        <taxon>Ascomycota</taxon>
        <taxon>Pezizomycotina</taxon>
        <taxon>Leotiomycetes</taxon>
        <taxon>Helotiales</taxon>
        <taxon>Dermateaceae</taxon>
        <taxon>Coleophoma</taxon>
    </lineage>
</organism>
<comment type="caution">
    <text evidence="2">The sequence shown here is derived from an EMBL/GenBank/DDBJ whole genome shotgun (WGS) entry which is preliminary data.</text>
</comment>
<protein>
    <recommendedName>
        <fullName evidence="4">AA1-like domain-containing protein</fullName>
    </recommendedName>
</protein>
<evidence type="ECO:0008006" key="4">
    <source>
        <dbReference type="Google" id="ProtNLM"/>
    </source>
</evidence>
<gene>
    <name evidence="2" type="ORF">BP6252_02128</name>
</gene>
<evidence type="ECO:0000313" key="3">
    <source>
        <dbReference type="Proteomes" id="UP000256645"/>
    </source>
</evidence>
<feature type="signal peptide" evidence="1">
    <location>
        <begin position="1"/>
        <end position="19"/>
    </location>
</feature>